<reference evidence="2 3" key="1">
    <citation type="submission" date="2014-04" db="EMBL/GenBank/DDBJ databases">
        <title>Transcriptional profiles of Haloferax mediterranei on the basis of nitrogen availability.</title>
        <authorList>
            <person name="Bautista V."/>
        </authorList>
    </citation>
    <scope>NUCLEOTIDE SEQUENCE [LARGE SCALE GENOMIC DNA]</scope>
    <source>
        <strain evidence="3">ATCC 33500 / DSM 1411 / JCM 8866 / NBRC 14739 / NCIMB 2177 / R-4</strain>
    </source>
</reference>
<feature type="compositionally biased region" description="Low complexity" evidence="1">
    <location>
        <begin position="52"/>
        <end position="71"/>
    </location>
</feature>
<feature type="compositionally biased region" description="Basic residues" evidence="1">
    <location>
        <begin position="35"/>
        <end position="51"/>
    </location>
</feature>
<name>A0A059TV98_HALMT</name>
<sequence>MGVSRWLETLHRSPRQTPTATRSTSGSASASGTSRPRRGRRERRSTHRTNRRPTSVPSNAPATASARSSRCTSKREPAGEWSSSPRRSFSYFTEHSTIGSRCTPGATRSTSTPTSRFERPPRCFSRRTTSAIRRSC</sequence>
<protein>
    <submittedName>
        <fullName evidence="2">Uncharacterized protein</fullName>
    </submittedName>
</protein>
<accession>A0A059TV98</accession>
<evidence type="ECO:0000313" key="3">
    <source>
        <dbReference type="Proteomes" id="UP000027075"/>
    </source>
</evidence>
<evidence type="ECO:0000313" key="2">
    <source>
        <dbReference type="EMBL" id="AHZ23784.1"/>
    </source>
</evidence>
<dbReference type="EMBL" id="CP007551">
    <property type="protein sequence ID" value="AHZ23784.1"/>
    <property type="molecule type" value="Genomic_DNA"/>
</dbReference>
<dbReference type="Proteomes" id="UP000027075">
    <property type="component" value="Chromosome"/>
</dbReference>
<organism evidence="2 3">
    <name type="scientific">Haloferax mediterranei (strain ATCC 33500 / DSM 1411 / JCM 8866 / NBRC 14739 / NCIMB 2177 / R-4)</name>
    <name type="common">Halobacterium mediterranei</name>
    <dbReference type="NCBI Taxonomy" id="523841"/>
    <lineage>
        <taxon>Archaea</taxon>
        <taxon>Methanobacteriati</taxon>
        <taxon>Methanobacteriota</taxon>
        <taxon>Stenosarchaea group</taxon>
        <taxon>Halobacteria</taxon>
        <taxon>Halobacteriales</taxon>
        <taxon>Haloferacaceae</taxon>
        <taxon>Haloferax</taxon>
    </lineage>
</organism>
<evidence type="ECO:0000256" key="1">
    <source>
        <dbReference type="SAM" id="MobiDB-lite"/>
    </source>
</evidence>
<feature type="compositionally biased region" description="Polar residues" evidence="1">
    <location>
        <begin position="81"/>
        <end position="115"/>
    </location>
</feature>
<feature type="compositionally biased region" description="Low complexity" evidence="1">
    <location>
        <begin position="17"/>
        <end position="34"/>
    </location>
</feature>
<feature type="region of interest" description="Disordered" evidence="1">
    <location>
        <begin position="1"/>
        <end position="122"/>
    </location>
</feature>
<gene>
    <name evidence="2" type="ORF">BM92_14530</name>
</gene>
<dbReference type="AlphaFoldDB" id="A0A059TV98"/>
<proteinExistence type="predicted"/>